<dbReference type="InterPro" id="IPR011054">
    <property type="entry name" value="Rudment_hybrid_motif"/>
</dbReference>
<reference evidence="5 6" key="1">
    <citation type="submission" date="2020-08" db="EMBL/GenBank/DDBJ databases">
        <title>Bridging the membrane lipid divide: bacteria of the FCB group superphylum have the potential to synthesize archaeal ether lipids.</title>
        <authorList>
            <person name="Villanueva L."/>
            <person name="Von Meijenfeldt F.A.B."/>
            <person name="Westbye A.B."/>
            <person name="Yadav S."/>
            <person name="Hopmans E.C."/>
            <person name="Dutilh B.E."/>
            <person name="Sinninghe Damste J.S."/>
        </authorList>
    </citation>
    <scope>NUCLEOTIDE SEQUENCE [LARGE SCALE GENOMIC DNA]</scope>
    <source>
        <strain evidence="5">NIOZ-UU27</strain>
    </source>
</reference>
<evidence type="ECO:0000259" key="4">
    <source>
        <dbReference type="SMART" id="SM01210"/>
    </source>
</evidence>
<comment type="similarity">
    <text evidence="1">Belongs to the GARS family.</text>
</comment>
<dbReference type="InterPro" id="IPR037123">
    <property type="entry name" value="PRibGlycinamide_synth_C_sf"/>
</dbReference>
<feature type="non-terminal residue" evidence="5">
    <location>
        <position position="1"/>
    </location>
</feature>
<dbReference type="InterPro" id="IPR020560">
    <property type="entry name" value="PRibGlycinamide_synth_C-dom"/>
</dbReference>
<dbReference type="SMART" id="SM01210">
    <property type="entry name" value="GARS_C"/>
    <property type="match status" value="1"/>
</dbReference>
<evidence type="ECO:0000256" key="3">
    <source>
        <dbReference type="ARBA" id="ARBA00042864"/>
    </source>
</evidence>
<gene>
    <name evidence="5" type="ORF">H8E19_16785</name>
</gene>
<comment type="caution">
    <text evidence="5">The sequence shown here is derived from an EMBL/GenBank/DDBJ whole genome shotgun (WGS) entry which is preliminary data.</text>
</comment>
<evidence type="ECO:0000313" key="5">
    <source>
        <dbReference type="EMBL" id="MBC8179062.1"/>
    </source>
</evidence>
<dbReference type="GO" id="GO:0004637">
    <property type="term" value="F:phosphoribosylamine-glycine ligase activity"/>
    <property type="evidence" value="ECO:0007669"/>
    <property type="project" value="InterPro"/>
</dbReference>
<dbReference type="AlphaFoldDB" id="A0A8J6T5V2"/>
<dbReference type="PANTHER" id="PTHR43472">
    <property type="entry name" value="PHOSPHORIBOSYLAMINE--GLYCINE LIGASE"/>
    <property type="match status" value="1"/>
</dbReference>
<keyword evidence="5" id="KW-0436">Ligase</keyword>
<feature type="domain" description="Phosphoribosylglycinamide synthetase C-domain" evidence="4">
    <location>
        <begin position="8"/>
        <end position="97"/>
    </location>
</feature>
<dbReference type="InterPro" id="IPR000115">
    <property type="entry name" value="PRibGlycinamide_synth"/>
</dbReference>
<evidence type="ECO:0000256" key="1">
    <source>
        <dbReference type="ARBA" id="ARBA00038345"/>
    </source>
</evidence>
<dbReference type="Pfam" id="PF02843">
    <property type="entry name" value="GARS_C"/>
    <property type="match status" value="1"/>
</dbReference>
<dbReference type="Proteomes" id="UP000650524">
    <property type="component" value="Unassembled WGS sequence"/>
</dbReference>
<dbReference type="Gene3D" id="3.90.600.10">
    <property type="entry name" value="Phosphoribosylglycinamide synthetase, C-terminal domain"/>
    <property type="match status" value="1"/>
</dbReference>
<protein>
    <recommendedName>
        <fullName evidence="2">Glycinamide ribonucleotide synthetase</fullName>
    </recommendedName>
    <alternativeName>
        <fullName evidence="3">Phosphoribosylglycinamide synthetase</fullName>
    </alternativeName>
</protein>
<proteinExistence type="inferred from homology"/>
<accession>A0A8J6T5V2</accession>
<dbReference type="SUPFAM" id="SSF51246">
    <property type="entry name" value="Rudiment single hybrid motif"/>
    <property type="match status" value="1"/>
</dbReference>
<dbReference type="PANTHER" id="PTHR43472:SF1">
    <property type="entry name" value="PHOSPHORIBOSYLAMINE--GLYCINE LIGASE, CHLOROPLASTIC"/>
    <property type="match status" value="1"/>
</dbReference>
<evidence type="ECO:0000256" key="2">
    <source>
        <dbReference type="ARBA" id="ARBA00042242"/>
    </source>
</evidence>
<sequence length="97" mass="10734">KASKGWNKGYPGRYGKGHKITGLDTIEKGVAIYFAGVDEDEEKGLFTYGGRVLHVIAGASTLEGAREKAYRNIKRIAFEDRNNNGVNCLRFRKTIGL</sequence>
<evidence type="ECO:0000313" key="6">
    <source>
        <dbReference type="Proteomes" id="UP000650524"/>
    </source>
</evidence>
<dbReference type="EMBL" id="JACNJD010000341">
    <property type="protein sequence ID" value="MBC8179062.1"/>
    <property type="molecule type" value="Genomic_DNA"/>
</dbReference>
<name>A0A8J6T5V2_9DELT</name>
<dbReference type="GO" id="GO:0009113">
    <property type="term" value="P:purine nucleobase biosynthetic process"/>
    <property type="evidence" value="ECO:0007669"/>
    <property type="project" value="InterPro"/>
</dbReference>
<organism evidence="5 6">
    <name type="scientific">Candidatus Desulfacyla euxinica</name>
    <dbReference type="NCBI Taxonomy" id="2841693"/>
    <lineage>
        <taxon>Bacteria</taxon>
        <taxon>Deltaproteobacteria</taxon>
        <taxon>Candidatus Desulfacyla</taxon>
    </lineage>
</organism>